<dbReference type="EMBL" id="OZ021743">
    <property type="protein sequence ID" value="CAK9329104.1"/>
    <property type="molecule type" value="Genomic_DNA"/>
</dbReference>
<sequence length="137" mass="15088">MDEIEVVKCECCGLKEECTKDYISEVKANFDAKWLCGLCSQAVGDEILFRSKNNHRSPPPPPSSGAIQDAVNAHMLFCRKFKSNPAVRVADAMKQILRRRSTDLSSQSSSSTNNNFSTSNSTSSSQVPDMTSFSSLR</sequence>
<dbReference type="Proteomes" id="UP001642487">
    <property type="component" value="Chromosome 9"/>
</dbReference>
<dbReference type="InterPro" id="IPR012876">
    <property type="entry name" value="DUF1677_pln"/>
</dbReference>
<evidence type="ECO:0000313" key="3">
    <source>
        <dbReference type="Proteomes" id="UP001642487"/>
    </source>
</evidence>
<evidence type="ECO:0000313" key="2">
    <source>
        <dbReference type="EMBL" id="CAK9329104.1"/>
    </source>
</evidence>
<gene>
    <name evidence="2" type="ORF">CITCOLO1_LOCUS21541</name>
</gene>
<name>A0ABP0Z8J8_9ROSI</name>
<accession>A0ABP0Z8J8</accession>
<keyword evidence="3" id="KW-1185">Reference proteome</keyword>
<feature type="compositionally biased region" description="Polar residues" evidence="1">
    <location>
        <begin position="126"/>
        <end position="137"/>
    </location>
</feature>
<organism evidence="2 3">
    <name type="scientific">Citrullus colocynthis</name>
    <name type="common">colocynth</name>
    <dbReference type="NCBI Taxonomy" id="252529"/>
    <lineage>
        <taxon>Eukaryota</taxon>
        <taxon>Viridiplantae</taxon>
        <taxon>Streptophyta</taxon>
        <taxon>Embryophyta</taxon>
        <taxon>Tracheophyta</taxon>
        <taxon>Spermatophyta</taxon>
        <taxon>Magnoliopsida</taxon>
        <taxon>eudicotyledons</taxon>
        <taxon>Gunneridae</taxon>
        <taxon>Pentapetalae</taxon>
        <taxon>rosids</taxon>
        <taxon>fabids</taxon>
        <taxon>Cucurbitales</taxon>
        <taxon>Cucurbitaceae</taxon>
        <taxon>Benincaseae</taxon>
        <taxon>Citrullus</taxon>
    </lineage>
</organism>
<dbReference type="Pfam" id="PF07911">
    <property type="entry name" value="DUF1677"/>
    <property type="match status" value="1"/>
</dbReference>
<protein>
    <submittedName>
        <fullName evidence="2">Uncharacterized protein</fullName>
    </submittedName>
</protein>
<evidence type="ECO:0000256" key="1">
    <source>
        <dbReference type="SAM" id="MobiDB-lite"/>
    </source>
</evidence>
<dbReference type="PANTHER" id="PTHR33108">
    <property type="entry name" value="OS01G0745000 PROTEIN"/>
    <property type="match status" value="1"/>
</dbReference>
<reference evidence="2 3" key="1">
    <citation type="submission" date="2024-03" db="EMBL/GenBank/DDBJ databases">
        <authorList>
            <person name="Gkanogiannis A."/>
            <person name="Becerra Lopez-Lavalle L."/>
        </authorList>
    </citation>
    <scope>NUCLEOTIDE SEQUENCE [LARGE SCALE GENOMIC DNA]</scope>
</reference>
<dbReference type="PANTHER" id="PTHR33108:SF2">
    <property type="entry name" value="OS03G0665700 PROTEIN"/>
    <property type="match status" value="1"/>
</dbReference>
<feature type="compositionally biased region" description="Low complexity" evidence="1">
    <location>
        <begin position="103"/>
        <end position="125"/>
    </location>
</feature>
<feature type="region of interest" description="Disordered" evidence="1">
    <location>
        <begin position="99"/>
        <end position="137"/>
    </location>
</feature>
<proteinExistence type="predicted"/>